<reference evidence="8 9" key="1">
    <citation type="submission" date="2021-06" db="EMBL/GenBank/DDBJ databases">
        <title>50 bacteria genomes isolated from Dapeng, Shenzhen, China.</title>
        <authorList>
            <person name="Zheng W."/>
            <person name="Yu S."/>
            <person name="Huang Y."/>
        </authorList>
    </citation>
    <scope>NUCLEOTIDE SEQUENCE [LARGE SCALE GENOMIC DNA]</scope>
    <source>
        <strain evidence="8 9">DP1N14-2</strain>
    </source>
</reference>
<evidence type="ECO:0000256" key="5">
    <source>
        <dbReference type="ARBA" id="ARBA00022989"/>
    </source>
</evidence>
<dbReference type="InterPro" id="IPR050833">
    <property type="entry name" value="Poly_Biosynth_Transport"/>
</dbReference>
<keyword evidence="5 7" id="KW-1133">Transmembrane helix</keyword>
<evidence type="ECO:0000256" key="2">
    <source>
        <dbReference type="ARBA" id="ARBA00007430"/>
    </source>
</evidence>
<keyword evidence="3" id="KW-1003">Cell membrane</keyword>
<feature type="transmembrane region" description="Helical" evidence="7">
    <location>
        <begin position="219"/>
        <end position="235"/>
    </location>
</feature>
<feature type="transmembrane region" description="Helical" evidence="7">
    <location>
        <begin position="255"/>
        <end position="273"/>
    </location>
</feature>
<evidence type="ECO:0000256" key="6">
    <source>
        <dbReference type="ARBA" id="ARBA00023136"/>
    </source>
</evidence>
<feature type="transmembrane region" description="Helical" evidence="7">
    <location>
        <begin position="44"/>
        <end position="67"/>
    </location>
</feature>
<evidence type="ECO:0000313" key="9">
    <source>
        <dbReference type="Proteomes" id="UP000766629"/>
    </source>
</evidence>
<feature type="transmembrane region" description="Helical" evidence="7">
    <location>
        <begin position="425"/>
        <end position="443"/>
    </location>
</feature>
<feature type="transmembrane region" description="Helical" evidence="7">
    <location>
        <begin position="303"/>
        <end position="322"/>
    </location>
</feature>
<proteinExistence type="inferred from homology"/>
<gene>
    <name evidence="8" type="ORF">KUV26_15730</name>
</gene>
<feature type="transmembrane region" description="Helical" evidence="7">
    <location>
        <begin position="334"/>
        <end position="354"/>
    </location>
</feature>
<evidence type="ECO:0000313" key="8">
    <source>
        <dbReference type="EMBL" id="MBY6140889.1"/>
    </source>
</evidence>
<dbReference type="PANTHER" id="PTHR30250">
    <property type="entry name" value="PST FAMILY PREDICTED COLANIC ACID TRANSPORTER"/>
    <property type="match status" value="1"/>
</dbReference>
<comment type="caution">
    <text evidence="8">The sequence shown here is derived from an EMBL/GenBank/DDBJ whole genome shotgun (WGS) entry which is preliminary data.</text>
</comment>
<evidence type="ECO:0000256" key="3">
    <source>
        <dbReference type="ARBA" id="ARBA00022475"/>
    </source>
</evidence>
<keyword evidence="9" id="KW-1185">Reference proteome</keyword>
<feature type="transmembrane region" description="Helical" evidence="7">
    <location>
        <begin position="87"/>
        <end position="110"/>
    </location>
</feature>
<evidence type="ECO:0000256" key="7">
    <source>
        <dbReference type="SAM" id="Phobius"/>
    </source>
</evidence>
<organism evidence="8 9">
    <name type="scientific">Leisingera daeponensis</name>
    <dbReference type="NCBI Taxonomy" id="405746"/>
    <lineage>
        <taxon>Bacteria</taxon>
        <taxon>Pseudomonadati</taxon>
        <taxon>Pseudomonadota</taxon>
        <taxon>Alphaproteobacteria</taxon>
        <taxon>Rhodobacterales</taxon>
        <taxon>Roseobacteraceae</taxon>
        <taxon>Leisingera</taxon>
    </lineage>
</organism>
<protein>
    <submittedName>
        <fullName evidence="8">Oligosaccharide flippase family protein</fullName>
    </submittedName>
</protein>
<dbReference type="EMBL" id="JAHVJA010000007">
    <property type="protein sequence ID" value="MBY6140889.1"/>
    <property type="molecule type" value="Genomic_DNA"/>
</dbReference>
<feature type="transmembrane region" description="Helical" evidence="7">
    <location>
        <begin position="366"/>
        <end position="389"/>
    </location>
</feature>
<dbReference type="Pfam" id="PF13440">
    <property type="entry name" value="Polysacc_synt_3"/>
    <property type="match status" value="1"/>
</dbReference>
<feature type="transmembrane region" description="Helical" evidence="7">
    <location>
        <begin position="395"/>
        <end position="413"/>
    </location>
</feature>
<dbReference type="PANTHER" id="PTHR30250:SF10">
    <property type="entry name" value="LIPOPOLYSACCHARIDE BIOSYNTHESIS PROTEIN WZXC"/>
    <property type="match status" value="1"/>
</dbReference>
<dbReference type="RefSeq" id="WP_222509019.1">
    <property type="nucleotide sequence ID" value="NZ_JAHVJA010000007.1"/>
</dbReference>
<keyword evidence="4 7" id="KW-0812">Transmembrane</keyword>
<name>A0ABS7NJM2_9RHOB</name>
<sequence length="456" mass="48775">MQRVVTFFTGQGMAARVLRSASWLMLGYGGSQALRLASNLILTRILFPEAFGLMALVTVVTVGLSLFSDVGIGPSIAQNRRGDDPDFLNTAWTIQVIRGFGLWFLTALLAWPAAVFYGAPELLAYLPIAGAGLAIAGFNPTRIETAHRHLLAGRVTVLDLGGQLAGLAVMVALALATQSVIALVLGGVIQAAAKLALCHYGLPGPANRLRWEKAAADELIRFGKWIFLSTAFWFLTSQGDRAILGKFVSLDVLGIYNIGYFLASFPMLLGHAVNQRLMIPVYRDKPARDAPGNLRRQRQLRSALTAGILGLLLGMAWTGPWLVQFLYDDRYVQAGPMVVLIALALSPAVITMTYDQAALAAGDSRGFFLFSAARACAQTALFLCGVAWFGLAGGIAALGLAMLAAYPVLVRLARRHHVWDPLHDAGFALLTLSIGGAALHWHWVEVSAMAAALGAP</sequence>
<dbReference type="Proteomes" id="UP000766629">
    <property type="component" value="Unassembled WGS sequence"/>
</dbReference>
<comment type="subcellular location">
    <subcellularLocation>
        <location evidence="1">Cell membrane</location>
        <topology evidence="1">Multi-pass membrane protein</topology>
    </subcellularLocation>
</comment>
<keyword evidence="6 7" id="KW-0472">Membrane</keyword>
<accession>A0ABS7NJM2</accession>
<feature type="transmembrane region" description="Helical" evidence="7">
    <location>
        <begin position="122"/>
        <end position="139"/>
    </location>
</feature>
<comment type="similarity">
    <text evidence="2">Belongs to the polysaccharide synthase family.</text>
</comment>
<evidence type="ECO:0000256" key="1">
    <source>
        <dbReference type="ARBA" id="ARBA00004651"/>
    </source>
</evidence>
<evidence type="ECO:0000256" key="4">
    <source>
        <dbReference type="ARBA" id="ARBA00022692"/>
    </source>
</evidence>